<dbReference type="SUPFAM" id="SSF53383">
    <property type="entry name" value="PLP-dependent transferases"/>
    <property type="match status" value="1"/>
</dbReference>
<comment type="similarity">
    <text evidence="2">Belongs to the class-V pyridoxal-phosphate-dependent aminotransferase family. Csd subfamily.</text>
</comment>
<dbReference type="InterPro" id="IPR020578">
    <property type="entry name" value="Aminotrans_V_PyrdxlP_BS"/>
</dbReference>
<evidence type="ECO:0000256" key="6">
    <source>
        <dbReference type="ARBA" id="ARBA00050776"/>
    </source>
</evidence>
<dbReference type="RefSeq" id="WP_187014124.1">
    <property type="nucleotide sequence ID" value="NZ_JACOQI010000003.1"/>
</dbReference>
<dbReference type="Gene3D" id="3.90.1150.10">
    <property type="entry name" value="Aspartate Aminotransferase, domain 1"/>
    <property type="match status" value="1"/>
</dbReference>
<evidence type="ECO:0000256" key="7">
    <source>
        <dbReference type="RuleBase" id="RU004504"/>
    </source>
</evidence>
<sequence>MIYLDNAATTRQKPQPVIDAVVSAMTTLGNSARGTHEGSLSASRMIYGTREKLATFFNCPRPDHVVFTANSTEALNMAICGLLDPGDHVISTDLEHNSVLRPLYRLEAERSVSLSFVPADRQGRIDYGEFGRLIRPETRAIICTHASNLTGNAVDIGRVGAIAHDHGLIFLVDASQTAGVLPIDMEAQQIDLLCFTGHKSLMGPQGTGGLCLGENVALRPWKVGGTGVQTYNPAQPEQLPTRLEAGTLNGHGIAGLSAALDYIRAVGMETIREKEETLMRRFYEGVSAIPGVTVYGDFTAPRTAVVALNIRDYDSGEVSDALAQDYGIATRPGAHCAPRMHRALGTERQGAVRFSFGWFNTEAEIDVAIRAVKELAE</sequence>
<dbReference type="InterPro" id="IPR010969">
    <property type="entry name" value="Cys_dSase-rel_unknwn_funct"/>
</dbReference>
<evidence type="ECO:0000313" key="9">
    <source>
        <dbReference type="EMBL" id="MBC5769785.1"/>
    </source>
</evidence>
<protein>
    <recommendedName>
        <fullName evidence="3">cysteine desulfurase</fullName>
        <ecNumber evidence="3">2.8.1.7</ecNumber>
    </recommendedName>
</protein>
<comment type="caution">
    <text evidence="9">The sequence shown here is derived from an EMBL/GenBank/DDBJ whole genome shotgun (WGS) entry which is preliminary data.</text>
</comment>
<dbReference type="InterPro" id="IPR000192">
    <property type="entry name" value="Aminotrans_V_dom"/>
</dbReference>
<evidence type="ECO:0000256" key="2">
    <source>
        <dbReference type="ARBA" id="ARBA00010447"/>
    </source>
</evidence>
<dbReference type="PIRSF" id="PIRSF005572">
    <property type="entry name" value="NifS"/>
    <property type="match status" value="1"/>
</dbReference>
<evidence type="ECO:0000256" key="5">
    <source>
        <dbReference type="ARBA" id="ARBA00022898"/>
    </source>
</evidence>
<dbReference type="PROSITE" id="PS00595">
    <property type="entry name" value="AA_TRANSFER_CLASS_5"/>
    <property type="match status" value="1"/>
</dbReference>
<dbReference type="InterPro" id="IPR015422">
    <property type="entry name" value="PyrdxlP-dep_Trfase_small"/>
</dbReference>
<accession>A0A923MFJ9</accession>
<dbReference type="Proteomes" id="UP000620327">
    <property type="component" value="Unassembled WGS sequence"/>
</dbReference>
<evidence type="ECO:0000256" key="3">
    <source>
        <dbReference type="ARBA" id="ARBA00012239"/>
    </source>
</evidence>
<dbReference type="GO" id="GO:0008483">
    <property type="term" value="F:transaminase activity"/>
    <property type="evidence" value="ECO:0007669"/>
    <property type="project" value="UniProtKB-KW"/>
</dbReference>
<dbReference type="GO" id="GO:0031071">
    <property type="term" value="F:cysteine desulfurase activity"/>
    <property type="evidence" value="ECO:0007669"/>
    <property type="project" value="UniProtKB-EC"/>
</dbReference>
<dbReference type="AlphaFoldDB" id="A0A923MFJ9"/>
<dbReference type="PANTHER" id="PTHR43586:SF4">
    <property type="entry name" value="ISOPENICILLIN N EPIMERASE"/>
    <property type="match status" value="1"/>
</dbReference>
<dbReference type="InterPro" id="IPR010970">
    <property type="entry name" value="Cys_dSase_SufS"/>
</dbReference>
<evidence type="ECO:0000256" key="4">
    <source>
        <dbReference type="ARBA" id="ARBA00022679"/>
    </source>
</evidence>
<name>A0A923MFJ9_9FIRM</name>
<dbReference type="InterPro" id="IPR015421">
    <property type="entry name" value="PyrdxlP-dep_Trfase_major"/>
</dbReference>
<dbReference type="NCBIfam" id="TIGR01977">
    <property type="entry name" value="am_tr_V_EF2568"/>
    <property type="match status" value="1"/>
</dbReference>
<dbReference type="InterPro" id="IPR016454">
    <property type="entry name" value="Cysteine_dSase"/>
</dbReference>
<dbReference type="Gene3D" id="3.40.640.10">
    <property type="entry name" value="Type I PLP-dependent aspartate aminotransferase-like (Major domain)"/>
    <property type="match status" value="1"/>
</dbReference>
<keyword evidence="4" id="KW-0808">Transferase</keyword>
<keyword evidence="5" id="KW-0663">Pyridoxal phosphate</keyword>
<dbReference type="GO" id="GO:0006534">
    <property type="term" value="P:cysteine metabolic process"/>
    <property type="evidence" value="ECO:0007669"/>
    <property type="project" value="InterPro"/>
</dbReference>
<evidence type="ECO:0000256" key="1">
    <source>
        <dbReference type="ARBA" id="ARBA00001933"/>
    </source>
</evidence>
<dbReference type="PANTHER" id="PTHR43586">
    <property type="entry name" value="CYSTEINE DESULFURASE"/>
    <property type="match status" value="1"/>
</dbReference>
<organism evidence="9 10">
    <name type="scientific">Dysosmobacter segnis</name>
    <dbReference type="NCBI Taxonomy" id="2763042"/>
    <lineage>
        <taxon>Bacteria</taxon>
        <taxon>Bacillati</taxon>
        <taxon>Bacillota</taxon>
        <taxon>Clostridia</taxon>
        <taxon>Eubacteriales</taxon>
        <taxon>Oscillospiraceae</taxon>
        <taxon>Dysosmobacter</taxon>
    </lineage>
</organism>
<dbReference type="Pfam" id="PF00266">
    <property type="entry name" value="Aminotran_5"/>
    <property type="match status" value="1"/>
</dbReference>
<reference evidence="9" key="1">
    <citation type="submission" date="2020-08" db="EMBL/GenBank/DDBJ databases">
        <title>Genome public.</title>
        <authorList>
            <person name="Liu C."/>
            <person name="Sun Q."/>
        </authorList>
    </citation>
    <scope>NUCLEOTIDE SEQUENCE</scope>
    <source>
        <strain evidence="9">BX15</strain>
    </source>
</reference>
<comment type="cofactor">
    <cofactor evidence="1 7">
        <name>pyridoxal 5'-phosphate</name>
        <dbReference type="ChEBI" id="CHEBI:597326"/>
    </cofactor>
</comment>
<evidence type="ECO:0000313" key="10">
    <source>
        <dbReference type="Proteomes" id="UP000620327"/>
    </source>
</evidence>
<gene>
    <name evidence="9" type="ORF">H8Z83_05520</name>
</gene>
<keyword evidence="9" id="KW-0032">Aminotransferase</keyword>
<dbReference type="GO" id="GO:0030170">
    <property type="term" value="F:pyridoxal phosphate binding"/>
    <property type="evidence" value="ECO:0007669"/>
    <property type="project" value="InterPro"/>
</dbReference>
<dbReference type="InterPro" id="IPR015424">
    <property type="entry name" value="PyrdxlP-dep_Trfase"/>
</dbReference>
<proteinExistence type="inferred from homology"/>
<dbReference type="EC" id="2.8.1.7" evidence="3"/>
<dbReference type="EMBL" id="JACOQI010000003">
    <property type="protein sequence ID" value="MBC5769785.1"/>
    <property type="molecule type" value="Genomic_DNA"/>
</dbReference>
<keyword evidence="10" id="KW-1185">Reference proteome</keyword>
<evidence type="ECO:0000259" key="8">
    <source>
        <dbReference type="Pfam" id="PF00266"/>
    </source>
</evidence>
<comment type="catalytic activity">
    <reaction evidence="6">
        <text>(sulfur carrier)-H + L-cysteine = (sulfur carrier)-SH + L-alanine</text>
        <dbReference type="Rhea" id="RHEA:43892"/>
        <dbReference type="Rhea" id="RHEA-COMP:14737"/>
        <dbReference type="Rhea" id="RHEA-COMP:14739"/>
        <dbReference type="ChEBI" id="CHEBI:29917"/>
        <dbReference type="ChEBI" id="CHEBI:35235"/>
        <dbReference type="ChEBI" id="CHEBI:57972"/>
        <dbReference type="ChEBI" id="CHEBI:64428"/>
        <dbReference type="EC" id="2.8.1.7"/>
    </reaction>
</comment>
<feature type="domain" description="Aminotransferase class V" evidence="8">
    <location>
        <begin position="2"/>
        <end position="366"/>
    </location>
</feature>
<dbReference type="CDD" id="cd06453">
    <property type="entry name" value="SufS_like"/>
    <property type="match status" value="1"/>
</dbReference>